<dbReference type="OrthoDB" id="10370230at2759"/>
<dbReference type="Proteomes" id="UP000186817">
    <property type="component" value="Unassembled WGS sequence"/>
</dbReference>
<organism evidence="1 2">
    <name type="scientific">Symbiodinium microadriaticum</name>
    <name type="common">Dinoflagellate</name>
    <name type="synonym">Zooxanthella microadriatica</name>
    <dbReference type="NCBI Taxonomy" id="2951"/>
    <lineage>
        <taxon>Eukaryota</taxon>
        <taxon>Sar</taxon>
        <taxon>Alveolata</taxon>
        <taxon>Dinophyceae</taxon>
        <taxon>Suessiales</taxon>
        <taxon>Symbiodiniaceae</taxon>
        <taxon>Symbiodinium</taxon>
    </lineage>
</organism>
<evidence type="ECO:0000313" key="1">
    <source>
        <dbReference type="EMBL" id="OLP87772.1"/>
    </source>
</evidence>
<accession>A0A1Q9CXX7</accession>
<proteinExistence type="predicted"/>
<keyword evidence="2" id="KW-1185">Reference proteome</keyword>
<reference evidence="1 2" key="1">
    <citation type="submission" date="2016-02" db="EMBL/GenBank/DDBJ databases">
        <title>Genome analysis of coral dinoflagellate symbionts highlights evolutionary adaptations to a symbiotic lifestyle.</title>
        <authorList>
            <person name="Aranda M."/>
            <person name="Li Y."/>
            <person name="Liew Y.J."/>
            <person name="Baumgarten S."/>
            <person name="Simakov O."/>
            <person name="Wilson M."/>
            <person name="Piel J."/>
            <person name="Ashoor H."/>
            <person name="Bougouffa S."/>
            <person name="Bajic V.B."/>
            <person name="Ryu T."/>
            <person name="Ravasi T."/>
            <person name="Bayer T."/>
            <person name="Micklem G."/>
            <person name="Kim H."/>
            <person name="Bhak J."/>
            <person name="Lajeunesse T.C."/>
            <person name="Voolstra C.R."/>
        </authorList>
    </citation>
    <scope>NUCLEOTIDE SEQUENCE [LARGE SCALE GENOMIC DNA]</scope>
    <source>
        <strain evidence="1 2">CCMP2467</strain>
    </source>
</reference>
<evidence type="ECO:0000313" key="2">
    <source>
        <dbReference type="Proteomes" id="UP000186817"/>
    </source>
</evidence>
<comment type="caution">
    <text evidence="1">The sequence shown here is derived from an EMBL/GenBank/DDBJ whole genome shotgun (WGS) entry which is preliminary data.</text>
</comment>
<sequence>MVFVFCRRGSLLHAGLCPLLLGHGFSADFLLDSNFGDISLFRNFVFEMAPKAALLGLHSSALPAPSTPEEAEVTRDFRNFVEQHQFYVPNINFAREEHPPRIQTRSLPAGMWLELRYSSSHFEAICGLHPQDFVRLLRAADYLRVHFYGVEAARLLGRGREHLNWSHFAGMSYFSADNVCYTHFKDVGDFLESLRQGRQVSKLLLPETSEFRWIYAALGLRPGMDTPVVGALQATMLFPELFARSTSYVANETDFYINFKASFLAPNFTDNYGQEPSVRLWFCTSLNLLLTLLARSNGLPLRLTHALQPFSEDMLNFCFCPRSALWLACFGLQLLLEASPALAAPILQAGIGLLSFRMRSSEVLNFIESGHFRCWNRRYIDFFVNVPSRDFTVPPHCMTSLALIRLPANFQHFFDFAWSKTTHGYNRYMHVPVRTSDFARFENTSAEDHWISRDLAVQSAERISWHAWCDCRQFCGASPD</sequence>
<protein>
    <submittedName>
        <fullName evidence="1">Uncharacterized protein</fullName>
    </submittedName>
</protein>
<dbReference type="EMBL" id="LSRX01000843">
    <property type="protein sequence ID" value="OLP87772.1"/>
    <property type="molecule type" value="Genomic_DNA"/>
</dbReference>
<name>A0A1Q9CXX7_SYMMI</name>
<dbReference type="AlphaFoldDB" id="A0A1Q9CXX7"/>
<gene>
    <name evidence="1" type="ORF">AK812_SmicGene30978</name>
</gene>